<keyword evidence="1 3" id="KW-0802">TPR repeat</keyword>
<dbReference type="GO" id="GO:0005737">
    <property type="term" value="C:cytoplasm"/>
    <property type="evidence" value="ECO:0007669"/>
    <property type="project" value="TreeGrafter"/>
</dbReference>
<gene>
    <name evidence="5" type="ORF">LLEC1_01492</name>
</gene>
<proteinExistence type="inferred from homology"/>
<dbReference type="PROSITE" id="PS50005">
    <property type="entry name" value="TPR"/>
    <property type="match status" value="3"/>
</dbReference>
<dbReference type="AlphaFoldDB" id="A0A179I9E0"/>
<dbReference type="Pfam" id="PF12895">
    <property type="entry name" value="ANAPC3"/>
    <property type="match status" value="1"/>
</dbReference>
<sequence>MSNDDGPSHNKTLWRVYRFLDHDLVDNALFLLDRLHAQDHNNTCWVHLRSLCCLRLARYAAAYEYSHNEAIRSDHVGCAYVFAQASLHLKVYRDGISVLDRVLHSDVSDEPSTERFVPDVAAIYCLLGKLHRANGDLRRAADAYAQTLRADAFMWDAFTDLCDSGVTLHLSNIFRPRASTSAPGETTIMSIPVEPVFSAADGKDETMEELLDPIASAGVSPLGMQVPAKRKQGTAEGALPLEQLTLQTGQSRSTSILSPQRRSARLKPYPFLTDRGDVFRAGRPFRTMLEPKSRNPLRESQRTVSTRRATQETKTEIHKMLAASPTRHSTPAAFHTEDSTSLHGMYLMLGTAYYNLKRFQPRACLDALATLPAKQQATPWVLAKTSRAHYEMMAYSDAKASFQALRAGCPSWTEDLEIYAAVLWHLKDDVLLSYQSHDLVETHYLSPQAWCTVGCVFSLLKRREDALAGFLRATQLQPQLAHAYSNLGHEYHDCEEYNEANLAFRQALRIDARHYIAWVGLGRVQERLGAPQRALRYYLAAQKVNPDNAVVLTNIARVYDDLGTPELGLKFIRRAAQGHTSKRLAIFTKVQTAKLLLRMREPEDAAEELNGAIELAPDNAEIHFLIGKAVIAAGGSDLNQVLQRFTAALSLRPHRWNHVRSDGKPIFFCCHGFTHGVHSRRIEFETVAGSGTGFDLSGGEHSSAAGL</sequence>
<dbReference type="GO" id="GO:0005680">
    <property type="term" value="C:anaphase-promoting complex"/>
    <property type="evidence" value="ECO:0007669"/>
    <property type="project" value="UniProtKB-ARBA"/>
</dbReference>
<evidence type="ECO:0000256" key="3">
    <source>
        <dbReference type="PROSITE-ProRule" id="PRU00339"/>
    </source>
</evidence>
<reference evidence="5 6" key="1">
    <citation type="submission" date="2016-03" db="EMBL/GenBank/DDBJ databases">
        <title>Fine-scale spatial genetic structure of a fungal parasite of coffee scale insects.</title>
        <authorList>
            <person name="Jackson D."/>
            <person name="Zemenick K.A."/>
            <person name="Malloure B."/>
            <person name="Quandt C.A."/>
            <person name="James T.Y."/>
        </authorList>
    </citation>
    <scope>NUCLEOTIDE SEQUENCE [LARGE SCALE GENOMIC DNA]</scope>
    <source>
        <strain evidence="5 6">UM487</strain>
    </source>
</reference>
<dbReference type="PANTHER" id="PTHR12558">
    <property type="entry name" value="CELL DIVISION CYCLE 16,23,27"/>
    <property type="match status" value="1"/>
</dbReference>
<dbReference type="SMART" id="SM00028">
    <property type="entry name" value="TPR"/>
    <property type="match status" value="6"/>
</dbReference>
<dbReference type="InterPro" id="IPR011990">
    <property type="entry name" value="TPR-like_helical_dom_sf"/>
</dbReference>
<dbReference type="GO" id="GO:0016567">
    <property type="term" value="P:protein ubiquitination"/>
    <property type="evidence" value="ECO:0007669"/>
    <property type="project" value="TreeGrafter"/>
</dbReference>
<keyword evidence="6" id="KW-1185">Reference proteome</keyword>
<name>A0A179I9E0_CORDF</name>
<dbReference type="GO" id="GO:0007091">
    <property type="term" value="P:metaphase/anaphase transition of mitotic cell cycle"/>
    <property type="evidence" value="ECO:0007669"/>
    <property type="project" value="TreeGrafter"/>
</dbReference>
<protein>
    <recommendedName>
        <fullName evidence="7">Cdc23 domain-containing protein</fullName>
    </recommendedName>
</protein>
<dbReference type="OMA" id="WVMAMVG"/>
<dbReference type="GO" id="GO:0031145">
    <property type="term" value="P:anaphase-promoting complex-dependent catabolic process"/>
    <property type="evidence" value="ECO:0007669"/>
    <property type="project" value="TreeGrafter"/>
</dbReference>
<dbReference type="Gene3D" id="1.25.40.10">
    <property type="entry name" value="Tetratricopeptide repeat domain"/>
    <property type="match status" value="4"/>
</dbReference>
<dbReference type="InterPro" id="IPR019734">
    <property type="entry name" value="TPR_rpt"/>
</dbReference>
<feature type="repeat" description="TPR" evidence="3">
    <location>
        <begin position="481"/>
        <end position="514"/>
    </location>
</feature>
<feature type="repeat" description="TPR" evidence="3">
    <location>
        <begin position="515"/>
        <end position="548"/>
    </location>
</feature>
<feature type="repeat" description="TPR" evidence="3">
    <location>
        <begin position="447"/>
        <end position="480"/>
    </location>
</feature>
<evidence type="ECO:0000256" key="1">
    <source>
        <dbReference type="ARBA" id="ARBA00022803"/>
    </source>
</evidence>
<evidence type="ECO:0008006" key="7">
    <source>
        <dbReference type="Google" id="ProtNLM"/>
    </source>
</evidence>
<comment type="caution">
    <text evidence="5">The sequence shown here is derived from an EMBL/GenBank/DDBJ whole genome shotgun (WGS) entry which is preliminary data.</text>
</comment>
<dbReference type="SUPFAM" id="SSF48452">
    <property type="entry name" value="TPR-like"/>
    <property type="match status" value="3"/>
</dbReference>
<evidence type="ECO:0000313" key="6">
    <source>
        <dbReference type="Proteomes" id="UP000243081"/>
    </source>
</evidence>
<comment type="similarity">
    <text evidence="2">Belongs to the APC3/CDC27 family.</text>
</comment>
<evidence type="ECO:0000313" key="5">
    <source>
        <dbReference type="EMBL" id="OAQ98379.1"/>
    </source>
</evidence>
<dbReference type="EMBL" id="LUKN01002898">
    <property type="protein sequence ID" value="OAQ98379.1"/>
    <property type="molecule type" value="Genomic_DNA"/>
</dbReference>
<dbReference type="Pfam" id="PF13432">
    <property type="entry name" value="TPR_16"/>
    <property type="match status" value="3"/>
</dbReference>
<dbReference type="Proteomes" id="UP000243081">
    <property type="component" value="Unassembled WGS sequence"/>
</dbReference>
<dbReference type="OrthoDB" id="329563at2759"/>
<accession>A0A179I9E0</accession>
<evidence type="ECO:0000256" key="2">
    <source>
        <dbReference type="ARBA" id="ARBA00038210"/>
    </source>
</evidence>
<evidence type="ECO:0000256" key="4">
    <source>
        <dbReference type="SAM" id="MobiDB-lite"/>
    </source>
</evidence>
<feature type="region of interest" description="Disordered" evidence="4">
    <location>
        <begin position="293"/>
        <end position="313"/>
    </location>
</feature>
<dbReference type="PANTHER" id="PTHR12558:SF13">
    <property type="entry name" value="CELL DIVISION CYCLE PROTEIN 27 HOMOLOG"/>
    <property type="match status" value="1"/>
</dbReference>
<dbReference type="GO" id="GO:0051301">
    <property type="term" value="P:cell division"/>
    <property type="evidence" value="ECO:0007669"/>
    <property type="project" value="TreeGrafter"/>
</dbReference>
<organism evidence="5 6">
    <name type="scientific">Cordyceps confragosa</name>
    <name type="common">Lecanicillium lecanii</name>
    <dbReference type="NCBI Taxonomy" id="2714763"/>
    <lineage>
        <taxon>Eukaryota</taxon>
        <taxon>Fungi</taxon>
        <taxon>Dikarya</taxon>
        <taxon>Ascomycota</taxon>
        <taxon>Pezizomycotina</taxon>
        <taxon>Sordariomycetes</taxon>
        <taxon>Hypocreomycetidae</taxon>
        <taxon>Hypocreales</taxon>
        <taxon>Cordycipitaceae</taxon>
        <taxon>Akanthomyces</taxon>
    </lineage>
</organism>